<evidence type="ECO:0000313" key="5">
    <source>
        <dbReference type="Proteomes" id="UP000664859"/>
    </source>
</evidence>
<name>A0A836CI07_9STRA</name>
<dbReference type="InterPro" id="IPR006652">
    <property type="entry name" value="Kelch_1"/>
</dbReference>
<accession>A0A836CI07</accession>
<evidence type="ECO:0000256" key="1">
    <source>
        <dbReference type="ARBA" id="ARBA00022441"/>
    </source>
</evidence>
<dbReference type="Proteomes" id="UP000664859">
    <property type="component" value="Unassembled WGS sequence"/>
</dbReference>
<evidence type="ECO:0000256" key="2">
    <source>
        <dbReference type="ARBA" id="ARBA00022737"/>
    </source>
</evidence>
<dbReference type="EMBL" id="JAFCMP010000112">
    <property type="protein sequence ID" value="KAG5186279.1"/>
    <property type="molecule type" value="Genomic_DNA"/>
</dbReference>
<evidence type="ECO:0000256" key="3">
    <source>
        <dbReference type="SAM" id="MobiDB-lite"/>
    </source>
</evidence>
<organism evidence="4 5">
    <name type="scientific">Tribonema minus</name>
    <dbReference type="NCBI Taxonomy" id="303371"/>
    <lineage>
        <taxon>Eukaryota</taxon>
        <taxon>Sar</taxon>
        <taxon>Stramenopiles</taxon>
        <taxon>Ochrophyta</taxon>
        <taxon>PX clade</taxon>
        <taxon>Xanthophyceae</taxon>
        <taxon>Tribonematales</taxon>
        <taxon>Tribonemataceae</taxon>
        <taxon>Tribonema</taxon>
    </lineage>
</organism>
<comment type="caution">
    <text evidence="4">The sequence shown here is derived from an EMBL/GenBank/DDBJ whole genome shotgun (WGS) entry which is preliminary data.</text>
</comment>
<dbReference type="PANTHER" id="PTHR46093">
    <property type="entry name" value="ACYL-COA-BINDING DOMAIN-CONTAINING PROTEIN 5"/>
    <property type="match status" value="1"/>
</dbReference>
<proteinExistence type="predicted"/>
<keyword evidence="1" id="KW-0880">Kelch repeat</keyword>
<dbReference type="OrthoDB" id="10251809at2759"/>
<gene>
    <name evidence="4" type="ORF">JKP88DRAFT_157126</name>
</gene>
<protein>
    <recommendedName>
        <fullName evidence="6">Kelch repeat protein</fullName>
    </recommendedName>
</protein>
<sequence>MSPGESWTRIQATGEGPLSRSGHGAVVIGDMVYLFGGYRDVATQNDLYRLNMRTLEWTHILSKGAWPSPRATFAICAGPEPTQFTIVGGAEGDGGTAGTVSCDVWVYDTTIHEWKRLTKACPNKVYGASACWYDGRLLVYGGSSGSHYYDGVVQYNPRKDTWHTLITYGDPPSARYKHACGVMGDSMYIIGGGAFKPPQDSIDMYKFNFRNFEWSAVEAEGKVPPGRTAHCCWFDATSGIIYTFGGFDKRMTRQSDLSEYDTLTHNRRSIHANNVPPARAFHAAVLYDGALYVLGGADGDVRYGDVWRFAFTTTPPTCQVLAARALAIQLPTEMIDLISALHARHITSILKND</sequence>
<dbReference type="Gene3D" id="2.120.10.80">
    <property type="entry name" value="Kelch-type beta propeller"/>
    <property type="match status" value="2"/>
</dbReference>
<keyword evidence="2" id="KW-0677">Repeat</keyword>
<evidence type="ECO:0008006" key="6">
    <source>
        <dbReference type="Google" id="ProtNLM"/>
    </source>
</evidence>
<dbReference type="SMART" id="SM00612">
    <property type="entry name" value="Kelch"/>
    <property type="match status" value="3"/>
</dbReference>
<keyword evidence="5" id="KW-1185">Reference proteome</keyword>
<dbReference type="InterPro" id="IPR015915">
    <property type="entry name" value="Kelch-typ_b-propeller"/>
</dbReference>
<dbReference type="SUPFAM" id="SSF117281">
    <property type="entry name" value="Kelch motif"/>
    <property type="match status" value="2"/>
</dbReference>
<dbReference type="Pfam" id="PF24681">
    <property type="entry name" value="Kelch_KLHDC2_KLHL20_DRC7"/>
    <property type="match status" value="1"/>
</dbReference>
<dbReference type="PANTHER" id="PTHR46093:SF18">
    <property type="entry name" value="FIBRONECTIN TYPE-III DOMAIN-CONTAINING PROTEIN"/>
    <property type="match status" value="1"/>
</dbReference>
<evidence type="ECO:0000313" key="4">
    <source>
        <dbReference type="EMBL" id="KAG5186279.1"/>
    </source>
</evidence>
<feature type="region of interest" description="Disordered" evidence="3">
    <location>
        <begin position="1"/>
        <end position="21"/>
    </location>
</feature>
<reference evidence="4" key="1">
    <citation type="submission" date="2021-02" db="EMBL/GenBank/DDBJ databases">
        <title>First Annotated Genome of the Yellow-green Alga Tribonema minus.</title>
        <authorList>
            <person name="Mahan K.M."/>
        </authorList>
    </citation>
    <scope>NUCLEOTIDE SEQUENCE</scope>
    <source>
        <strain evidence="4">UTEX B ZZ1240</strain>
    </source>
</reference>
<dbReference type="AlphaFoldDB" id="A0A836CI07"/>